<keyword evidence="2" id="KW-1185">Reference proteome</keyword>
<evidence type="ECO:0000313" key="2">
    <source>
        <dbReference type="Proteomes" id="UP000006830"/>
    </source>
</evidence>
<dbReference type="KEGG" id="rak:A1C_06360"/>
<dbReference type="HOGENOM" id="CLU_3257118_0_0_5"/>
<gene>
    <name evidence="1" type="ordered locus">A1C_06360</name>
</gene>
<dbReference type="STRING" id="293614.A1C_06360"/>
<sequence>MAEEVIEAYFKPGGPLANITNAANVKKSLELMEQAQRGSDAC</sequence>
<protein>
    <submittedName>
        <fullName evidence="1">190-kDa cell surface antigen</fullName>
    </submittedName>
</protein>
<accession>A8GQ22</accession>
<evidence type="ECO:0000313" key="1">
    <source>
        <dbReference type="EMBL" id="ABV75497.1"/>
    </source>
</evidence>
<reference evidence="1" key="1">
    <citation type="submission" date="2007-09" db="EMBL/GenBank/DDBJ databases">
        <title>Complete Genome Sequence of Rickettsia akari.</title>
        <authorList>
            <person name="Madan A."/>
            <person name="Fahey J."/>
            <person name="Helton E."/>
            <person name="Ketteman M."/>
            <person name="Madan A."/>
            <person name="Rodrigues S."/>
            <person name="Sanchez A."/>
            <person name="Whiting M."/>
            <person name="Dasch G."/>
            <person name="Eremeeva M."/>
        </authorList>
    </citation>
    <scope>NUCLEOTIDE SEQUENCE</scope>
    <source>
        <strain evidence="1">Hartford</strain>
    </source>
</reference>
<dbReference type="EMBL" id="CP000847">
    <property type="protein sequence ID" value="ABV75497.1"/>
    <property type="molecule type" value="Genomic_DNA"/>
</dbReference>
<proteinExistence type="predicted"/>
<dbReference type="AlphaFoldDB" id="A8GQ22"/>
<name>A8GQ22_RICAH</name>
<dbReference type="Proteomes" id="UP000006830">
    <property type="component" value="Chromosome"/>
</dbReference>
<organism evidence="1 2">
    <name type="scientific">Rickettsia akari (strain Hartford)</name>
    <dbReference type="NCBI Taxonomy" id="293614"/>
    <lineage>
        <taxon>Bacteria</taxon>
        <taxon>Pseudomonadati</taxon>
        <taxon>Pseudomonadota</taxon>
        <taxon>Alphaproteobacteria</taxon>
        <taxon>Rickettsiales</taxon>
        <taxon>Rickettsiaceae</taxon>
        <taxon>Rickettsieae</taxon>
        <taxon>Rickettsia</taxon>
        <taxon>spotted fever group</taxon>
    </lineage>
</organism>